<dbReference type="InterPro" id="IPR000232">
    <property type="entry name" value="HSF_DNA-bd"/>
</dbReference>
<dbReference type="Proteomes" id="UP001190926">
    <property type="component" value="Unassembled WGS sequence"/>
</dbReference>
<dbReference type="PANTHER" id="PTHR10015:SF448">
    <property type="entry name" value="HEAT STRESS TRANSCRIPTION FACTOR A-7A-LIKE"/>
    <property type="match status" value="1"/>
</dbReference>
<feature type="compositionally biased region" description="Basic and acidic residues" evidence="13">
    <location>
        <begin position="304"/>
        <end position="313"/>
    </location>
</feature>
<dbReference type="EMBL" id="SDAM02000109">
    <property type="protein sequence ID" value="KAH6829307.1"/>
    <property type="molecule type" value="Genomic_DNA"/>
</dbReference>
<evidence type="ECO:0000256" key="8">
    <source>
        <dbReference type="ARBA" id="ARBA00023163"/>
    </source>
</evidence>
<organism evidence="15 16">
    <name type="scientific">Perilla frutescens var. hirtella</name>
    <name type="common">Perilla citriodora</name>
    <name type="synonym">Perilla setoyensis</name>
    <dbReference type="NCBI Taxonomy" id="608512"/>
    <lineage>
        <taxon>Eukaryota</taxon>
        <taxon>Viridiplantae</taxon>
        <taxon>Streptophyta</taxon>
        <taxon>Embryophyta</taxon>
        <taxon>Tracheophyta</taxon>
        <taxon>Spermatophyta</taxon>
        <taxon>Magnoliopsida</taxon>
        <taxon>eudicotyledons</taxon>
        <taxon>Gunneridae</taxon>
        <taxon>Pentapetalae</taxon>
        <taxon>asterids</taxon>
        <taxon>lamiids</taxon>
        <taxon>Lamiales</taxon>
        <taxon>Lamiaceae</taxon>
        <taxon>Nepetoideae</taxon>
        <taxon>Elsholtzieae</taxon>
        <taxon>Perilla</taxon>
    </lineage>
</organism>
<dbReference type="GO" id="GO:0000978">
    <property type="term" value="F:RNA polymerase II cis-regulatory region sequence-specific DNA binding"/>
    <property type="evidence" value="ECO:0007669"/>
    <property type="project" value="TreeGrafter"/>
</dbReference>
<keyword evidence="8" id="KW-0804">Transcription</keyword>
<reference evidence="15 16" key="1">
    <citation type="journal article" date="2021" name="Nat. Commun.">
        <title>Incipient diploidization of the medicinal plant Perilla within 10,000 years.</title>
        <authorList>
            <person name="Zhang Y."/>
            <person name="Shen Q."/>
            <person name="Leng L."/>
            <person name="Zhang D."/>
            <person name="Chen S."/>
            <person name="Shi Y."/>
            <person name="Ning Z."/>
            <person name="Chen S."/>
        </authorList>
    </citation>
    <scope>NUCLEOTIDE SEQUENCE [LARGE SCALE GENOMIC DNA]</scope>
    <source>
        <strain evidence="16">cv. PC099</strain>
    </source>
</reference>
<dbReference type="SMART" id="SM00415">
    <property type="entry name" value="HSF"/>
    <property type="match status" value="1"/>
</dbReference>
<dbReference type="InterPro" id="IPR036390">
    <property type="entry name" value="WH_DNA-bd_sf"/>
</dbReference>
<keyword evidence="9" id="KW-0539">Nucleus</keyword>
<sequence length="387" mass="44505">MGENGIKTAGSVEENGCGFEEEKNSEVFVTVKEEAFMFFDEDDQNLDGGGAWAEPKPMEGLRENGPPPFLKKTFQMVDDAGTDPIISWSSTKDSFVVWDLHKFSTDLLPKYFKHNNFSSFVRQLNTYRFRKINSDRWEFANEGFQKGKKHLLKHIKKRRNQNPQFMQQKQAPQSGVDSTDDGVEAELEKLRNDHNTCRTEILELKRQHESSLQHLAAFTDRLHVTETKRKHMVVYMIKSLKNPMFLEHFIDRMKKRRALSGRTLKKRRLASEDVESMEIIDVDELEVEEELMIESEIQPLSSDESGRSARETSSEMNSIGVIRESFALWEKLMEDLMIFEDEEEHGHEHGTASKKHSDIVSELESLIAKPANGMVELIGDSASTIDI</sequence>
<proteinExistence type="inferred from homology"/>
<evidence type="ECO:0000256" key="10">
    <source>
        <dbReference type="ARBA" id="ARBA00055747"/>
    </source>
</evidence>
<evidence type="ECO:0000256" key="9">
    <source>
        <dbReference type="ARBA" id="ARBA00023242"/>
    </source>
</evidence>
<keyword evidence="7" id="KW-0010">Activator</keyword>
<evidence type="ECO:0000256" key="4">
    <source>
        <dbReference type="ARBA" id="ARBA00023015"/>
    </source>
</evidence>
<dbReference type="GO" id="GO:0034605">
    <property type="term" value="P:cellular response to heat"/>
    <property type="evidence" value="ECO:0007669"/>
    <property type="project" value="TreeGrafter"/>
</dbReference>
<dbReference type="PANTHER" id="PTHR10015">
    <property type="entry name" value="HEAT SHOCK TRANSCRIPTION FACTOR"/>
    <property type="match status" value="1"/>
</dbReference>
<keyword evidence="4" id="KW-0805">Transcription regulation</keyword>
<evidence type="ECO:0000256" key="7">
    <source>
        <dbReference type="ARBA" id="ARBA00023159"/>
    </source>
</evidence>
<keyword evidence="6" id="KW-0238">DNA-binding</keyword>
<evidence type="ECO:0000313" key="15">
    <source>
        <dbReference type="EMBL" id="KAH6829307.1"/>
    </source>
</evidence>
<dbReference type="PROSITE" id="PS00434">
    <property type="entry name" value="HSF_DOMAIN"/>
    <property type="match status" value="1"/>
</dbReference>
<dbReference type="GO" id="GO:0006357">
    <property type="term" value="P:regulation of transcription by RNA polymerase II"/>
    <property type="evidence" value="ECO:0007669"/>
    <property type="project" value="TreeGrafter"/>
</dbReference>
<evidence type="ECO:0000256" key="12">
    <source>
        <dbReference type="RuleBase" id="RU004020"/>
    </source>
</evidence>
<evidence type="ECO:0000259" key="14">
    <source>
        <dbReference type="PROSITE" id="PS00434"/>
    </source>
</evidence>
<keyword evidence="16" id="KW-1185">Reference proteome</keyword>
<dbReference type="Gene3D" id="1.10.10.10">
    <property type="entry name" value="Winged helix-like DNA-binding domain superfamily/Winged helix DNA-binding domain"/>
    <property type="match status" value="1"/>
</dbReference>
<dbReference type="Pfam" id="PF00447">
    <property type="entry name" value="HSF_DNA-bind"/>
    <property type="match status" value="1"/>
</dbReference>
<evidence type="ECO:0000313" key="16">
    <source>
        <dbReference type="Proteomes" id="UP001190926"/>
    </source>
</evidence>
<dbReference type="AlphaFoldDB" id="A0AAD4J8T4"/>
<comment type="caution">
    <text evidence="15">The sequence shown here is derived from an EMBL/GenBank/DDBJ whole genome shotgun (WGS) entry which is preliminary data.</text>
</comment>
<evidence type="ECO:0000256" key="3">
    <source>
        <dbReference type="ARBA" id="ARBA00022553"/>
    </source>
</evidence>
<accession>A0AAD4J8T4</accession>
<protein>
    <recommendedName>
        <fullName evidence="11">Heat stress transcription factor</fullName>
    </recommendedName>
</protein>
<keyword evidence="5 15" id="KW-0346">Stress response</keyword>
<evidence type="ECO:0000256" key="1">
    <source>
        <dbReference type="ARBA" id="ARBA00004123"/>
    </source>
</evidence>
<dbReference type="GO" id="GO:0003700">
    <property type="term" value="F:DNA-binding transcription factor activity"/>
    <property type="evidence" value="ECO:0007669"/>
    <property type="project" value="InterPro"/>
</dbReference>
<feature type="domain" description="HSF-type DNA-binding" evidence="14">
    <location>
        <begin position="108"/>
        <end position="132"/>
    </location>
</feature>
<dbReference type="SUPFAM" id="SSF46785">
    <property type="entry name" value="Winged helix' DNA-binding domain"/>
    <property type="match status" value="1"/>
</dbReference>
<gene>
    <name evidence="15" type="ORF">C2S53_011531</name>
</gene>
<dbReference type="FunFam" id="1.10.10.10:FF:000057">
    <property type="entry name" value="Heat shock transcription factor 1"/>
    <property type="match status" value="1"/>
</dbReference>
<keyword evidence="3" id="KW-0597">Phosphoprotein</keyword>
<evidence type="ECO:0000256" key="11">
    <source>
        <dbReference type="ARBA" id="ARBA00081483"/>
    </source>
</evidence>
<evidence type="ECO:0000256" key="6">
    <source>
        <dbReference type="ARBA" id="ARBA00023125"/>
    </source>
</evidence>
<dbReference type="PRINTS" id="PR00056">
    <property type="entry name" value="HSFDOMAIN"/>
</dbReference>
<comment type="function">
    <text evidence="10">DNA-binding protein that specifically binds heat shock promoter elements (HSE) and activates transcription.</text>
</comment>
<name>A0AAD4J8T4_PERFH</name>
<feature type="region of interest" description="Disordered" evidence="13">
    <location>
        <begin position="296"/>
        <end position="316"/>
    </location>
</feature>
<dbReference type="GO" id="GO:0005634">
    <property type="term" value="C:nucleus"/>
    <property type="evidence" value="ECO:0007669"/>
    <property type="project" value="UniProtKB-SubCell"/>
</dbReference>
<dbReference type="InterPro" id="IPR036388">
    <property type="entry name" value="WH-like_DNA-bd_sf"/>
</dbReference>
<evidence type="ECO:0000256" key="5">
    <source>
        <dbReference type="ARBA" id="ARBA00023016"/>
    </source>
</evidence>
<evidence type="ECO:0000256" key="13">
    <source>
        <dbReference type="SAM" id="MobiDB-lite"/>
    </source>
</evidence>
<comment type="similarity">
    <text evidence="2 12">Belongs to the HSF family.</text>
</comment>
<comment type="subcellular location">
    <subcellularLocation>
        <location evidence="1">Nucleus</location>
    </subcellularLocation>
</comment>
<evidence type="ECO:0000256" key="2">
    <source>
        <dbReference type="ARBA" id="ARBA00006403"/>
    </source>
</evidence>